<evidence type="ECO:0000256" key="3">
    <source>
        <dbReference type="ARBA" id="ARBA00022598"/>
    </source>
</evidence>
<evidence type="ECO:0000259" key="11">
    <source>
        <dbReference type="Pfam" id="PF00133"/>
    </source>
</evidence>
<dbReference type="InterPro" id="IPR001412">
    <property type="entry name" value="aa-tRNA-synth_I_CS"/>
</dbReference>
<evidence type="ECO:0000256" key="5">
    <source>
        <dbReference type="ARBA" id="ARBA00022840"/>
    </source>
</evidence>
<organism evidence="13 14">
    <name type="scientific">Candidatus Abzuiibacterium crystallinum</name>
    <dbReference type="NCBI Taxonomy" id="1974748"/>
    <lineage>
        <taxon>Bacteria</taxon>
        <taxon>Pseudomonadati</taxon>
        <taxon>Candidatus Omnitrophota</taxon>
        <taxon>Candidatus Abzuiibacterium</taxon>
    </lineage>
</organism>
<keyword evidence="6 10" id="KW-0648">Protein biosynthesis</keyword>
<feature type="binding site" evidence="10">
    <location>
        <position position="945"/>
    </location>
    <ligand>
        <name>Zn(2+)</name>
        <dbReference type="ChEBI" id="CHEBI:29105"/>
    </ligand>
</feature>
<keyword evidence="2 10" id="KW-0963">Cytoplasm</keyword>
<evidence type="ECO:0000313" key="14">
    <source>
        <dbReference type="Proteomes" id="UP000230859"/>
    </source>
</evidence>
<comment type="cofactor">
    <cofactor evidence="10">
        <name>Zn(2+)</name>
        <dbReference type="ChEBI" id="CHEBI:29105"/>
    </cofactor>
    <text evidence="10">Binds 1 zinc ion per subunit.</text>
</comment>
<feature type="domain" description="Aminoacyl-tRNA synthetase class Ia" evidence="11">
    <location>
        <begin position="32"/>
        <end position="658"/>
    </location>
</feature>
<feature type="binding site" evidence="10">
    <location>
        <position position="926"/>
    </location>
    <ligand>
        <name>Zn(2+)</name>
        <dbReference type="ChEBI" id="CHEBI:29105"/>
    </ligand>
</feature>
<sequence length="961" mass="110868">MNEQTKKKKYRVNLPQTSFPMKASLAVREPECLKLWESEGLEKRVLEKAKQGKKKFILHDGPPYANGHIHIGHALNKTLKDIIVRFKTHQGCQTTYVPGWDCHGLPIEHTLLKEMGKKKDHVDQLEFRKKAREYAGKYVDIQKKEFQRLGVFGDWDHPYLTMSFPYQAAIARSFYELYDKGYIFRGEKPVYWCMSCETALAEAELEYQDKTSQAIFAAFPTANDTTVHDFFSGLGVKKDVPCFFLIWTTTPWTLPANVGIALNRDLDYGIYDAGRDGILIFAAVLEEKLKEKLKLETVKKLHQLKGSELRHRLGHYQHPFIERTGRVILADYVSGEDGTGIVHIAPGHGEEDYVCGHVQNQLDIISPVNYRGQFTEDFGKDLKLKGINVFDANQTIVDHLRSAGQLRGLEKHGHSYPFCWRCQTPVIVRSTPQWFLNVDHEKLRDRVIQIIQDKKETRWFPDWGKNRISKMMETRPDWCLSRQRLWGVPIPVVYHKETGEVFLNDRLKEKVINTFETEGADAWFSKSVKDWLAGEVKDPEAYQLETDILDVWFDSGVSHQAVLEHGYELGFPSELYLEGSDQHRGWFQTSLITAVALRGRSPFSHVLTHGFVVDGQGKKMSKSQGNVVSPQDVMKKYGADILRLWVSSCDTNNDIRMSPEILERMSEAYRKIRNTFRYLLGNIADFDPARHVAAFTKLDSVDQWVLSRFHEAATEVVQCYEQFKFHRIYQLIYEFCINDLSAFYLDVLKDRLYCHHPEDPRRRSSQTALFMITKGLCQLAAPILVFTADEVWRSFKFGNEKSIHETDWEQKLWQEFSAQPYRTWNAVREIRRHTDLMIEKLRETKTIGSSLDCRLIFQSESEILLKFMKSHEAELKQGLMVSAIEFGAPEASGAAQAVELAWQPVEGSQRTDKLTVQVLKAKGEKCARCWKYEPEVGSLKDPLLCERCFEVENKLGVRSGT</sequence>
<dbReference type="InterPro" id="IPR023585">
    <property type="entry name" value="Ile-tRNA-ligase_type1"/>
</dbReference>
<dbReference type="InterPro" id="IPR009008">
    <property type="entry name" value="Val/Leu/Ile-tRNA-synth_edit"/>
</dbReference>
<dbReference type="Pfam" id="PF08264">
    <property type="entry name" value="Anticodon_1"/>
    <property type="match status" value="1"/>
</dbReference>
<keyword evidence="10" id="KW-0479">Metal-binding</keyword>
<evidence type="ECO:0000256" key="6">
    <source>
        <dbReference type="ARBA" id="ARBA00022917"/>
    </source>
</evidence>
<dbReference type="PANTHER" id="PTHR42765">
    <property type="entry name" value="SOLEUCYL-TRNA SYNTHETASE"/>
    <property type="match status" value="1"/>
</dbReference>
<evidence type="ECO:0000256" key="7">
    <source>
        <dbReference type="ARBA" id="ARBA00023146"/>
    </source>
</evidence>
<comment type="domain">
    <text evidence="10">IleRS has two distinct active sites: one for aminoacylation and one for editing. The misactivated valine is translocated from the active site to the editing site, which sterically excludes the correctly activated isoleucine. The single editing site contains two valyl binding pockets, one specific for each substrate (Val-AMP or Val-tRNA(Ile)).</text>
</comment>
<comment type="catalytic activity">
    <reaction evidence="9 10">
        <text>tRNA(Ile) + L-isoleucine + ATP = L-isoleucyl-tRNA(Ile) + AMP + diphosphate</text>
        <dbReference type="Rhea" id="RHEA:11060"/>
        <dbReference type="Rhea" id="RHEA-COMP:9666"/>
        <dbReference type="Rhea" id="RHEA-COMP:9695"/>
        <dbReference type="ChEBI" id="CHEBI:30616"/>
        <dbReference type="ChEBI" id="CHEBI:33019"/>
        <dbReference type="ChEBI" id="CHEBI:58045"/>
        <dbReference type="ChEBI" id="CHEBI:78442"/>
        <dbReference type="ChEBI" id="CHEBI:78528"/>
        <dbReference type="ChEBI" id="CHEBI:456215"/>
        <dbReference type="EC" id="6.1.1.5"/>
    </reaction>
</comment>
<evidence type="ECO:0000256" key="9">
    <source>
        <dbReference type="ARBA" id="ARBA00048359"/>
    </source>
</evidence>
<keyword evidence="5 10" id="KW-0067">ATP-binding</keyword>
<dbReference type="PANTHER" id="PTHR42765:SF1">
    <property type="entry name" value="ISOLEUCINE--TRNA LIGASE, MITOCHONDRIAL"/>
    <property type="match status" value="1"/>
</dbReference>
<dbReference type="PRINTS" id="PR00984">
    <property type="entry name" value="TRNASYNTHILE"/>
</dbReference>
<feature type="domain" description="Methionyl/Valyl/Leucyl/Isoleucyl-tRNA synthetase anticodon-binding" evidence="12">
    <location>
        <begin position="702"/>
        <end position="855"/>
    </location>
</feature>
<comment type="subcellular location">
    <subcellularLocation>
        <location evidence="10">Cytoplasm</location>
    </subcellularLocation>
</comment>
<dbReference type="EMBL" id="PCVY01000040">
    <property type="protein sequence ID" value="PIQ86565.1"/>
    <property type="molecule type" value="Genomic_DNA"/>
</dbReference>
<dbReference type="Gene3D" id="1.10.10.830">
    <property type="entry name" value="Ile-tRNA synthetase CP2 domain-like"/>
    <property type="match status" value="1"/>
</dbReference>
<comment type="subunit">
    <text evidence="10">Monomer.</text>
</comment>
<feature type="short sequence motif" description="'KMSKS' region" evidence="10">
    <location>
        <begin position="619"/>
        <end position="623"/>
    </location>
</feature>
<gene>
    <name evidence="10" type="primary">ileS</name>
    <name evidence="13" type="ORF">COV74_04090</name>
</gene>
<dbReference type="EC" id="6.1.1.5" evidence="10"/>
<keyword evidence="3 10" id="KW-0436">Ligase</keyword>
<dbReference type="HAMAP" id="MF_02002">
    <property type="entry name" value="Ile_tRNA_synth_type1"/>
    <property type="match status" value="1"/>
</dbReference>
<evidence type="ECO:0000256" key="1">
    <source>
        <dbReference type="ARBA" id="ARBA00006887"/>
    </source>
</evidence>
<dbReference type="InterPro" id="IPR013155">
    <property type="entry name" value="M/V/L/I-tRNA-synth_anticd-bd"/>
</dbReference>
<dbReference type="InterPro" id="IPR014729">
    <property type="entry name" value="Rossmann-like_a/b/a_fold"/>
</dbReference>
<accession>A0A2H0LSU1</accession>
<dbReference type="GO" id="GO:0005524">
    <property type="term" value="F:ATP binding"/>
    <property type="evidence" value="ECO:0007669"/>
    <property type="project" value="UniProtKB-UniRule"/>
</dbReference>
<dbReference type="GO" id="GO:0004822">
    <property type="term" value="F:isoleucine-tRNA ligase activity"/>
    <property type="evidence" value="ECO:0007669"/>
    <property type="project" value="UniProtKB-UniRule"/>
</dbReference>
<evidence type="ECO:0000259" key="12">
    <source>
        <dbReference type="Pfam" id="PF08264"/>
    </source>
</evidence>
<dbReference type="GO" id="GO:0008270">
    <property type="term" value="F:zinc ion binding"/>
    <property type="evidence" value="ECO:0007669"/>
    <property type="project" value="UniProtKB-UniRule"/>
</dbReference>
<dbReference type="NCBIfam" id="TIGR00392">
    <property type="entry name" value="ileS"/>
    <property type="match status" value="1"/>
</dbReference>
<dbReference type="FunFam" id="3.40.50.620:FF:000042">
    <property type="entry name" value="Isoleucine--tRNA ligase"/>
    <property type="match status" value="1"/>
</dbReference>
<dbReference type="Pfam" id="PF00133">
    <property type="entry name" value="tRNA-synt_1"/>
    <property type="match status" value="1"/>
</dbReference>
<dbReference type="Proteomes" id="UP000230859">
    <property type="component" value="Unassembled WGS sequence"/>
</dbReference>
<keyword evidence="4 10" id="KW-0547">Nucleotide-binding</keyword>
<evidence type="ECO:0000256" key="8">
    <source>
        <dbReference type="ARBA" id="ARBA00025217"/>
    </source>
</evidence>
<dbReference type="InterPro" id="IPR050081">
    <property type="entry name" value="Ile-tRNA_ligase"/>
</dbReference>
<dbReference type="GO" id="GO:0002161">
    <property type="term" value="F:aminoacyl-tRNA deacylase activity"/>
    <property type="evidence" value="ECO:0007669"/>
    <property type="project" value="InterPro"/>
</dbReference>
<comment type="caution">
    <text evidence="13">The sequence shown here is derived from an EMBL/GenBank/DDBJ whole genome shotgun (WGS) entry which is preliminary data.</text>
</comment>
<evidence type="ECO:0000313" key="13">
    <source>
        <dbReference type="EMBL" id="PIQ86565.1"/>
    </source>
</evidence>
<evidence type="ECO:0000256" key="4">
    <source>
        <dbReference type="ARBA" id="ARBA00022741"/>
    </source>
</evidence>
<evidence type="ECO:0000256" key="10">
    <source>
        <dbReference type="HAMAP-Rule" id="MF_02002"/>
    </source>
</evidence>
<dbReference type="AlphaFoldDB" id="A0A2H0LSU1"/>
<reference evidence="13 14" key="1">
    <citation type="submission" date="2017-09" db="EMBL/GenBank/DDBJ databases">
        <title>Depth-based differentiation of microbial function through sediment-hosted aquifers and enrichment of novel symbionts in the deep terrestrial subsurface.</title>
        <authorList>
            <person name="Probst A.J."/>
            <person name="Ladd B."/>
            <person name="Jarett J.K."/>
            <person name="Geller-Mcgrath D.E."/>
            <person name="Sieber C.M."/>
            <person name="Emerson J.B."/>
            <person name="Anantharaman K."/>
            <person name="Thomas B.C."/>
            <person name="Malmstrom R."/>
            <person name="Stieglmeier M."/>
            <person name="Klingl A."/>
            <person name="Woyke T."/>
            <person name="Ryan C.M."/>
            <person name="Banfield J.F."/>
        </authorList>
    </citation>
    <scope>NUCLEOTIDE SEQUENCE [LARGE SCALE GENOMIC DNA]</scope>
    <source>
        <strain evidence="13">CG11_big_fil_rev_8_21_14_0_20_45_26</strain>
    </source>
</reference>
<feature type="binding site" evidence="10">
    <location>
        <position position="578"/>
    </location>
    <ligand>
        <name>L-isoleucyl-5'-AMP</name>
        <dbReference type="ChEBI" id="CHEBI:178002"/>
    </ligand>
</feature>
<dbReference type="CDD" id="cd07960">
    <property type="entry name" value="Anticodon_Ia_Ile_BEm"/>
    <property type="match status" value="1"/>
</dbReference>
<comment type="similarity">
    <text evidence="1 10">Belongs to the class-I aminoacyl-tRNA synthetase family. IleS type 1 subfamily.</text>
</comment>
<proteinExistence type="inferred from homology"/>
<dbReference type="Gene3D" id="3.40.50.620">
    <property type="entry name" value="HUPs"/>
    <property type="match status" value="2"/>
</dbReference>
<feature type="binding site" evidence="10">
    <location>
        <position position="948"/>
    </location>
    <ligand>
        <name>Zn(2+)</name>
        <dbReference type="ChEBI" id="CHEBI:29105"/>
    </ligand>
</feature>
<dbReference type="SUPFAM" id="SSF47323">
    <property type="entry name" value="Anticodon-binding domain of a subclass of class I aminoacyl-tRNA synthetases"/>
    <property type="match status" value="1"/>
</dbReference>
<feature type="binding site" evidence="10">
    <location>
        <position position="622"/>
    </location>
    <ligand>
        <name>ATP</name>
        <dbReference type="ChEBI" id="CHEBI:30616"/>
    </ligand>
</feature>
<keyword evidence="10" id="KW-0862">Zinc</keyword>
<evidence type="ECO:0000256" key="2">
    <source>
        <dbReference type="ARBA" id="ARBA00022490"/>
    </source>
</evidence>
<dbReference type="InterPro" id="IPR033708">
    <property type="entry name" value="Anticodon_Ile_BEm"/>
</dbReference>
<keyword evidence="7 10" id="KW-0030">Aminoacyl-tRNA synthetase</keyword>
<feature type="short sequence motif" description="'HIGH' region" evidence="10">
    <location>
        <begin position="63"/>
        <end position="73"/>
    </location>
</feature>
<dbReference type="SUPFAM" id="SSF52374">
    <property type="entry name" value="Nucleotidylyl transferase"/>
    <property type="match status" value="1"/>
</dbReference>
<name>A0A2H0LSU1_9BACT</name>
<dbReference type="InterPro" id="IPR002301">
    <property type="entry name" value="Ile-tRNA-ligase"/>
</dbReference>
<dbReference type="GO" id="GO:0005829">
    <property type="term" value="C:cytosol"/>
    <property type="evidence" value="ECO:0007669"/>
    <property type="project" value="TreeGrafter"/>
</dbReference>
<dbReference type="PROSITE" id="PS00178">
    <property type="entry name" value="AA_TRNA_LIGASE_I"/>
    <property type="match status" value="1"/>
</dbReference>
<dbReference type="InterPro" id="IPR002300">
    <property type="entry name" value="aa-tRNA-synth_Ia"/>
</dbReference>
<dbReference type="InterPro" id="IPR009080">
    <property type="entry name" value="tRNAsynth_Ia_anticodon-bd"/>
</dbReference>
<dbReference type="SUPFAM" id="SSF50677">
    <property type="entry name" value="ValRS/IleRS/LeuRS editing domain"/>
    <property type="match status" value="1"/>
</dbReference>
<comment type="function">
    <text evidence="8 10">Catalyzes the attachment of isoleucine to tRNA(Ile). As IleRS can inadvertently accommodate and process structurally similar amino acids such as valine, to avoid such errors it has two additional distinct tRNA(Ile)-dependent editing activities. One activity is designated as 'pretransfer' editing and involves the hydrolysis of activated Val-AMP. The other activity is designated 'posttransfer' editing and involves deacylation of mischarged Val-tRNA(Ile).</text>
</comment>
<feature type="binding site" evidence="10">
    <location>
        <position position="929"/>
    </location>
    <ligand>
        <name>Zn(2+)</name>
        <dbReference type="ChEBI" id="CHEBI:29105"/>
    </ligand>
</feature>
<protein>
    <recommendedName>
        <fullName evidence="10">Isoleucine--tRNA ligase</fullName>
        <ecNumber evidence="10">6.1.1.5</ecNumber>
    </recommendedName>
    <alternativeName>
        <fullName evidence="10">Isoleucyl-tRNA synthetase</fullName>
        <shortName evidence="10">IleRS</shortName>
    </alternativeName>
</protein>
<dbReference type="GO" id="GO:0000049">
    <property type="term" value="F:tRNA binding"/>
    <property type="evidence" value="ECO:0007669"/>
    <property type="project" value="InterPro"/>
</dbReference>
<dbReference type="GO" id="GO:0006428">
    <property type="term" value="P:isoleucyl-tRNA aminoacylation"/>
    <property type="evidence" value="ECO:0007669"/>
    <property type="project" value="UniProtKB-UniRule"/>
</dbReference>
<dbReference type="Gene3D" id="1.10.730.20">
    <property type="match status" value="1"/>
</dbReference>